<dbReference type="STRING" id="35608.A0A2U1K8W9"/>
<evidence type="ECO:0000313" key="3">
    <source>
        <dbReference type="Proteomes" id="UP000245207"/>
    </source>
</evidence>
<dbReference type="InterPro" id="IPR001353">
    <property type="entry name" value="Proteasome_sua/b"/>
</dbReference>
<keyword evidence="1 2" id="KW-0647">Proteasome</keyword>
<dbReference type="GO" id="GO:0051603">
    <property type="term" value="P:proteolysis involved in protein catabolic process"/>
    <property type="evidence" value="ECO:0007669"/>
    <property type="project" value="InterPro"/>
</dbReference>
<dbReference type="SUPFAM" id="SSF56235">
    <property type="entry name" value="N-terminal nucleophile aminohydrolases (Ntn hydrolases)"/>
    <property type="match status" value="1"/>
</dbReference>
<organism evidence="2 3">
    <name type="scientific">Artemisia annua</name>
    <name type="common">Sweet wormwood</name>
    <dbReference type="NCBI Taxonomy" id="35608"/>
    <lineage>
        <taxon>Eukaryota</taxon>
        <taxon>Viridiplantae</taxon>
        <taxon>Streptophyta</taxon>
        <taxon>Embryophyta</taxon>
        <taxon>Tracheophyta</taxon>
        <taxon>Spermatophyta</taxon>
        <taxon>Magnoliopsida</taxon>
        <taxon>eudicotyledons</taxon>
        <taxon>Gunneridae</taxon>
        <taxon>Pentapetalae</taxon>
        <taxon>asterids</taxon>
        <taxon>campanulids</taxon>
        <taxon>Asterales</taxon>
        <taxon>Asteraceae</taxon>
        <taxon>Asteroideae</taxon>
        <taxon>Anthemideae</taxon>
        <taxon>Artemisiinae</taxon>
        <taxon>Artemisia</taxon>
    </lineage>
</organism>
<dbReference type="GO" id="GO:0005839">
    <property type="term" value="C:proteasome core complex"/>
    <property type="evidence" value="ECO:0007669"/>
    <property type="project" value="InterPro"/>
</dbReference>
<gene>
    <name evidence="2" type="ORF">CTI12_AA630710</name>
</gene>
<evidence type="ECO:0000313" key="2">
    <source>
        <dbReference type="EMBL" id="PWA15464.1"/>
    </source>
</evidence>
<reference evidence="2 3" key="1">
    <citation type="journal article" date="2018" name="Mol. Plant">
        <title>The genome of Artemisia annua provides insight into the evolution of Asteraceae family and artemisinin biosynthesis.</title>
        <authorList>
            <person name="Shen Q."/>
            <person name="Zhang L."/>
            <person name="Liao Z."/>
            <person name="Wang S."/>
            <person name="Yan T."/>
            <person name="Shi P."/>
            <person name="Liu M."/>
            <person name="Fu X."/>
            <person name="Pan Q."/>
            <person name="Wang Y."/>
            <person name="Lv Z."/>
            <person name="Lu X."/>
            <person name="Zhang F."/>
            <person name="Jiang W."/>
            <person name="Ma Y."/>
            <person name="Chen M."/>
            <person name="Hao X."/>
            <person name="Li L."/>
            <person name="Tang Y."/>
            <person name="Lv G."/>
            <person name="Zhou Y."/>
            <person name="Sun X."/>
            <person name="Brodelius P.E."/>
            <person name="Rose J.K.C."/>
            <person name="Tang K."/>
        </authorList>
    </citation>
    <scope>NUCLEOTIDE SEQUENCE [LARGE SCALE GENOMIC DNA]</scope>
    <source>
        <strain evidence="3">cv. Huhao1</strain>
        <tissue evidence="2">Leaf</tissue>
    </source>
</reference>
<dbReference type="Gene3D" id="3.60.20.10">
    <property type="entry name" value="Glutamine Phosphoribosylpyrophosphate, subunit 1, domain 1"/>
    <property type="match status" value="1"/>
</dbReference>
<evidence type="ECO:0000256" key="1">
    <source>
        <dbReference type="ARBA" id="ARBA00022942"/>
    </source>
</evidence>
<dbReference type="InterPro" id="IPR029055">
    <property type="entry name" value="Ntn_hydrolases_N"/>
</dbReference>
<dbReference type="EMBL" id="PKPP01033073">
    <property type="protein sequence ID" value="PWA15464.1"/>
    <property type="molecule type" value="Genomic_DNA"/>
</dbReference>
<name>A0A2U1K8W9_ARTAN</name>
<dbReference type="Proteomes" id="UP000245207">
    <property type="component" value="Unassembled WGS sequence"/>
</dbReference>
<dbReference type="InterPro" id="IPR050115">
    <property type="entry name" value="Proteasome_alpha"/>
</dbReference>
<proteinExistence type="predicted"/>
<dbReference type="PANTHER" id="PTHR11599">
    <property type="entry name" value="PROTEASOME SUBUNIT ALPHA/BETA"/>
    <property type="match status" value="1"/>
</dbReference>
<dbReference type="AlphaFoldDB" id="A0A2U1K8W9"/>
<sequence length="281" mass="30743">MGRGSWQLPVALFANPGSGDPWEARHIERRGSIPLMAIGGGKTNLKTLNPVLSSESWDYGGGIVEADRSEFPEVEESKAEDEANVEDTAYPGKEDGLDSLSFMAWAKAALMTFSEDMLIRRSQSQSLCSYAFTLSRPSKKDVCTQRSWKRPDGVGLLVAGLDESGAHLYYNCPSGNYFEYQAFAIRSRSQAAKTYLERKFENFTSSSRDDLIKDTLFAIRETLQGEKLTSSVCTVSVVGVGESFTTLDQATVQTLINELEVAGEEAPANESAAEESALMDI</sequence>
<dbReference type="Pfam" id="PF00227">
    <property type="entry name" value="Proteasome"/>
    <property type="match status" value="1"/>
</dbReference>
<keyword evidence="3" id="KW-1185">Reference proteome</keyword>
<dbReference type="OrthoDB" id="431557at2759"/>
<comment type="caution">
    <text evidence="2">The sequence shown here is derived from an EMBL/GenBank/DDBJ whole genome shotgun (WGS) entry which is preliminary data.</text>
</comment>
<accession>A0A2U1K8W9</accession>
<protein>
    <submittedName>
        <fullName evidence="2">Proteasome subunit alpha type-1</fullName>
    </submittedName>
</protein>